<dbReference type="EMBL" id="JACTNZ010000001">
    <property type="protein sequence ID" value="KAG5564887.1"/>
    <property type="molecule type" value="Genomic_DNA"/>
</dbReference>
<comment type="caution">
    <text evidence="2">The sequence shown here is derived from an EMBL/GenBank/DDBJ whole genome shotgun (WGS) entry which is preliminary data.</text>
</comment>
<sequence length="160" mass="17924">MANVGFHDEMDESLTTAKGSSRASFCWHFETPSAVEDQTTHNKRDLLASTQAGIWNPDRSETNHHRSETNHQNSFNGCSTGGSRNQTAYTNDSRPHHNTTTEKRDPAATTHRKIITHHQHPSDLGIPDWDKNPDGGGARRRRKGTKTAQKQTNLPILHKP</sequence>
<dbReference type="Proteomes" id="UP000823749">
    <property type="component" value="Chromosome 1"/>
</dbReference>
<evidence type="ECO:0000313" key="2">
    <source>
        <dbReference type="EMBL" id="KAG5564887.1"/>
    </source>
</evidence>
<organism evidence="2 3">
    <name type="scientific">Rhododendron griersonianum</name>
    <dbReference type="NCBI Taxonomy" id="479676"/>
    <lineage>
        <taxon>Eukaryota</taxon>
        <taxon>Viridiplantae</taxon>
        <taxon>Streptophyta</taxon>
        <taxon>Embryophyta</taxon>
        <taxon>Tracheophyta</taxon>
        <taxon>Spermatophyta</taxon>
        <taxon>Magnoliopsida</taxon>
        <taxon>eudicotyledons</taxon>
        <taxon>Gunneridae</taxon>
        <taxon>Pentapetalae</taxon>
        <taxon>asterids</taxon>
        <taxon>Ericales</taxon>
        <taxon>Ericaceae</taxon>
        <taxon>Ericoideae</taxon>
        <taxon>Rhodoreae</taxon>
        <taxon>Rhododendron</taxon>
    </lineage>
</organism>
<protein>
    <submittedName>
        <fullName evidence="2">Uncharacterized protein</fullName>
    </submittedName>
</protein>
<name>A0AAV6LJB3_9ERIC</name>
<evidence type="ECO:0000256" key="1">
    <source>
        <dbReference type="SAM" id="MobiDB-lite"/>
    </source>
</evidence>
<proteinExistence type="predicted"/>
<feature type="compositionally biased region" description="Basic residues" evidence="1">
    <location>
        <begin position="110"/>
        <end position="119"/>
    </location>
</feature>
<feature type="compositionally biased region" description="Polar residues" evidence="1">
    <location>
        <begin position="70"/>
        <end position="92"/>
    </location>
</feature>
<gene>
    <name evidence="2" type="ORF">RHGRI_000926</name>
</gene>
<feature type="compositionally biased region" description="Basic and acidic residues" evidence="1">
    <location>
        <begin position="58"/>
        <end position="69"/>
    </location>
</feature>
<feature type="region of interest" description="Disordered" evidence="1">
    <location>
        <begin position="53"/>
        <end position="160"/>
    </location>
</feature>
<keyword evidence="3" id="KW-1185">Reference proteome</keyword>
<dbReference type="AlphaFoldDB" id="A0AAV6LJB3"/>
<reference evidence="2" key="1">
    <citation type="submission" date="2020-08" db="EMBL/GenBank/DDBJ databases">
        <title>Plant Genome Project.</title>
        <authorList>
            <person name="Zhang R.-G."/>
        </authorList>
    </citation>
    <scope>NUCLEOTIDE SEQUENCE</scope>
    <source>
        <strain evidence="2">WSP0</strain>
        <tissue evidence="2">Leaf</tissue>
    </source>
</reference>
<accession>A0AAV6LJB3</accession>
<feature type="compositionally biased region" description="Basic and acidic residues" evidence="1">
    <location>
        <begin position="93"/>
        <end position="106"/>
    </location>
</feature>
<evidence type="ECO:0000313" key="3">
    <source>
        <dbReference type="Proteomes" id="UP000823749"/>
    </source>
</evidence>